<protein>
    <submittedName>
        <fullName evidence="2">Uncharacterized protein</fullName>
    </submittedName>
</protein>
<dbReference type="EMBL" id="JANPWB010000013">
    <property type="protein sequence ID" value="KAJ1108545.1"/>
    <property type="molecule type" value="Genomic_DNA"/>
</dbReference>
<evidence type="ECO:0000313" key="3">
    <source>
        <dbReference type="Proteomes" id="UP001066276"/>
    </source>
</evidence>
<sequence>MSLLQVREAQLTLKGATANTANKGPHQQQERQKRTKRDRRLYRHHWKQRAEPLRQPIWSEERQQLCRERQWCGEGYAARLATLTRAGVWLGARSPTGIWGTKRLGWEHAARPVTREQSFWDLPVAPTTRAVWRPLGAQPASALQSRDCARGRATCLSLKAEETQ</sequence>
<reference evidence="2" key="1">
    <citation type="journal article" date="2022" name="bioRxiv">
        <title>Sequencing and chromosome-scale assembly of the giantPleurodeles waltlgenome.</title>
        <authorList>
            <person name="Brown T."/>
            <person name="Elewa A."/>
            <person name="Iarovenko S."/>
            <person name="Subramanian E."/>
            <person name="Araus A.J."/>
            <person name="Petzold A."/>
            <person name="Susuki M."/>
            <person name="Suzuki K.-i.T."/>
            <person name="Hayashi T."/>
            <person name="Toyoda A."/>
            <person name="Oliveira C."/>
            <person name="Osipova E."/>
            <person name="Leigh N.D."/>
            <person name="Simon A."/>
            <person name="Yun M.H."/>
        </authorList>
    </citation>
    <scope>NUCLEOTIDE SEQUENCE</scope>
    <source>
        <strain evidence="2">20211129_DDA</strain>
        <tissue evidence="2">Liver</tissue>
    </source>
</reference>
<feature type="region of interest" description="Disordered" evidence="1">
    <location>
        <begin position="14"/>
        <end position="39"/>
    </location>
</feature>
<name>A0AAV7N774_PLEWA</name>
<dbReference type="Proteomes" id="UP001066276">
    <property type="component" value="Chromosome 9"/>
</dbReference>
<organism evidence="2 3">
    <name type="scientific">Pleurodeles waltl</name>
    <name type="common">Iberian ribbed newt</name>
    <dbReference type="NCBI Taxonomy" id="8319"/>
    <lineage>
        <taxon>Eukaryota</taxon>
        <taxon>Metazoa</taxon>
        <taxon>Chordata</taxon>
        <taxon>Craniata</taxon>
        <taxon>Vertebrata</taxon>
        <taxon>Euteleostomi</taxon>
        <taxon>Amphibia</taxon>
        <taxon>Batrachia</taxon>
        <taxon>Caudata</taxon>
        <taxon>Salamandroidea</taxon>
        <taxon>Salamandridae</taxon>
        <taxon>Pleurodelinae</taxon>
        <taxon>Pleurodeles</taxon>
    </lineage>
</organism>
<dbReference type="AlphaFoldDB" id="A0AAV7N774"/>
<gene>
    <name evidence="2" type="ORF">NDU88_005921</name>
</gene>
<proteinExistence type="predicted"/>
<keyword evidence="3" id="KW-1185">Reference proteome</keyword>
<accession>A0AAV7N774</accession>
<comment type="caution">
    <text evidence="2">The sequence shown here is derived from an EMBL/GenBank/DDBJ whole genome shotgun (WGS) entry which is preliminary data.</text>
</comment>
<evidence type="ECO:0000256" key="1">
    <source>
        <dbReference type="SAM" id="MobiDB-lite"/>
    </source>
</evidence>
<feature type="compositionally biased region" description="Polar residues" evidence="1">
    <location>
        <begin position="17"/>
        <end position="27"/>
    </location>
</feature>
<evidence type="ECO:0000313" key="2">
    <source>
        <dbReference type="EMBL" id="KAJ1108545.1"/>
    </source>
</evidence>